<name>A0A2G8IS30_BACPU</name>
<sequence>MKIKKVLMAVALCLSLLTPIAVQAKDDPSKFTFEFKHQLTSRNWSLKGKNIKISTTSDTYGQKGSFKIELYRKTGWFSSKYVGVKSFTKEGTTTNVYSNKTSGDFYMIFKKAQSSVYTGGHGRITN</sequence>
<proteinExistence type="predicted"/>
<evidence type="ECO:0000313" key="3">
    <source>
        <dbReference type="Proteomes" id="UP000230768"/>
    </source>
</evidence>
<comment type="caution">
    <text evidence="2">The sequence shown here is derived from an EMBL/GenBank/DDBJ whole genome shotgun (WGS) entry which is preliminary data.</text>
</comment>
<dbReference type="Proteomes" id="UP000230768">
    <property type="component" value="Unassembled WGS sequence"/>
</dbReference>
<dbReference type="RefSeq" id="WP_060698319.1">
    <property type="nucleotide sequence ID" value="NZ_CP101833.1"/>
</dbReference>
<reference evidence="2 3" key="1">
    <citation type="submission" date="2017-11" db="EMBL/GenBank/DDBJ databases">
        <title>Draft genome sequence of Bacillus pumilus 51_5il from lake Gorkoye (Russia: Novosibirsk region).</title>
        <authorList>
            <person name="Shipova A.A."/>
            <person name="Rozanov A.S."/>
            <person name="Bryanskaya A.V."/>
            <person name="Peltek S.E."/>
        </authorList>
    </citation>
    <scope>NUCLEOTIDE SEQUENCE [LARGE SCALE GENOMIC DNA]</scope>
    <source>
        <strain evidence="2 3">51_5il</strain>
    </source>
</reference>
<keyword evidence="1" id="KW-0732">Signal</keyword>
<accession>A0A2G8IS30</accession>
<organism evidence="2 3">
    <name type="scientific">Bacillus pumilus</name>
    <name type="common">Bacillus mesentericus</name>
    <dbReference type="NCBI Taxonomy" id="1408"/>
    <lineage>
        <taxon>Bacteria</taxon>
        <taxon>Bacillati</taxon>
        <taxon>Bacillota</taxon>
        <taxon>Bacilli</taxon>
        <taxon>Bacillales</taxon>
        <taxon>Bacillaceae</taxon>
        <taxon>Bacillus</taxon>
    </lineage>
</organism>
<feature type="chain" id="PRO_5014616357" evidence="1">
    <location>
        <begin position="25"/>
        <end position="126"/>
    </location>
</feature>
<evidence type="ECO:0000256" key="1">
    <source>
        <dbReference type="SAM" id="SignalP"/>
    </source>
</evidence>
<gene>
    <name evidence="2" type="ORF">CTV99_12830</name>
</gene>
<feature type="signal peptide" evidence="1">
    <location>
        <begin position="1"/>
        <end position="24"/>
    </location>
</feature>
<dbReference type="AlphaFoldDB" id="A0A2G8IS30"/>
<evidence type="ECO:0000313" key="2">
    <source>
        <dbReference type="EMBL" id="PIK26294.1"/>
    </source>
</evidence>
<dbReference type="EMBL" id="PEKP01000018">
    <property type="protein sequence ID" value="PIK26294.1"/>
    <property type="molecule type" value="Genomic_DNA"/>
</dbReference>
<protein>
    <submittedName>
        <fullName evidence="2">Uncharacterized protein</fullName>
    </submittedName>
</protein>